<keyword evidence="1" id="KW-1133">Transmembrane helix</keyword>
<dbReference type="EMBL" id="PFFD01000118">
    <property type="protein sequence ID" value="PIV86919.1"/>
    <property type="molecule type" value="Genomic_DNA"/>
</dbReference>
<evidence type="ECO:0000313" key="3">
    <source>
        <dbReference type="Proteomes" id="UP000228497"/>
    </source>
</evidence>
<dbReference type="AlphaFoldDB" id="A0A2M7FBS2"/>
<feature type="transmembrane region" description="Helical" evidence="1">
    <location>
        <begin position="45"/>
        <end position="66"/>
    </location>
</feature>
<protein>
    <submittedName>
        <fullName evidence="2">Uncharacterized protein</fullName>
    </submittedName>
</protein>
<name>A0A2M7FBS2_9BACT</name>
<keyword evidence="1" id="KW-0812">Transmembrane</keyword>
<reference evidence="3" key="1">
    <citation type="submission" date="2017-09" db="EMBL/GenBank/DDBJ databases">
        <title>Depth-based differentiation of microbial function through sediment-hosted aquifers and enrichment of novel symbionts in the deep terrestrial subsurface.</title>
        <authorList>
            <person name="Probst A.J."/>
            <person name="Ladd B."/>
            <person name="Jarett J.K."/>
            <person name="Geller-Mcgrath D.E."/>
            <person name="Sieber C.M.K."/>
            <person name="Emerson J.B."/>
            <person name="Anantharaman K."/>
            <person name="Thomas B.C."/>
            <person name="Malmstrom R."/>
            <person name="Stieglmeier M."/>
            <person name="Klingl A."/>
            <person name="Woyke T."/>
            <person name="Ryan C.M."/>
            <person name="Banfield J.F."/>
        </authorList>
    </citation>
    <scope>NUCLEOTIDE SEQUENCE [LARGE SCALE GENOMIC DNA]</scope>
</reference>
<comment type="caution">
    <text evidence="2">The sequence shown here is derived from an EMBL/GenBank/DDBJ whole genome shotgun (WGS) entry which is preliminary data.</text>
</comment>
<gene>
    <name evidence="2" type="ORF">COW49_02570</name>
</gene>
<proteinExistence type="predicted"/>
<evidence type="ECO:0000313" key="2">
    <source>
        <dbReference type="EMBL" id="PIV86919.1"/>
    </source>
</evidence>
<sequence>MIIISTIIMIEIRAPHDCAFGEGIDGGEELLRSGSMRVRVYQNKAASVASKSSATIFVILIIGLIAGPAV</sequence>
<keyword evidence="1" id="KW-0472">Membrane</keyword>
<organism evidence="2 3">
    <name type="scientific">Candidatus Kaiserbacteria bacterium CG17_big_fil_post_rev_8_21_14_2_50_51_7</name>
    <dbReference type="NCBI Taxonomy" id="1974613"/>
    <lineage>
        <taxon>Bacteria</taxon>
        <taxon>Candidatus Kaiseribacteriota</taxon>
    </lineage>
</organism>
<accession>A0A2M7FBS2</accession>
<evidence type="ECO:0000256" key="1">
    <source>
        <dbReference type="SAM" id="Phobius"/>
    </source>
</evidence>
<dbReference type="Proteomes" id="UP000228497">
    <property type="component" value="Unassembled WGS sequence"/>
</dbReference>
<feature type="non-terminal residue" evidence="2">
    <location>
        <position position="70"/>
    </location>
</feature>